<dbReference type="PANTHER" id="PTHR12110">
    <property type="entry name" value="HYDROXYPYRUVATE ISOMERASE"/>
    <property type="match status" value="1"/>
</dbReference>
<dbReference type="PANTHER" id="PTHR12110:SF21">
    <property type="entry name" value="XYLOSE ISOMERASE-LIKE TIM BARREL DOMAIN-CONTAINING PROTEIN"/>
    <property type="match status" value="1"/>
</dbReference>
<dbReference type="SUPFAM" id="SSF51658">
    <property type="entry name" value="Xylose isomerase-like"/>
    <property type="match status" value="1"/>
</dbReference>
<sequence length="283" mass="31108">MTTSMYLSTPAWLTIIFSMFTFLGYCQHPRPTVGVCASAAQQEEAQRAGFDFMVPGVSPYLLAAADGNEIHALPVYACNVFLPAKAKCVGPEANAEALMAYADTVFRRAQQLNVPIIIFGSGAARRIPDGYSLNQATEQFVTLCRKLADRAATYGVKIALENLNSEETNFITTLEEARLICEQVNRPNFGINADIYHMLKEREPATQLQKAGKHIVHCDIAEPESRTPPGVEGTDFTAYLEALKAIGYQGGIGVEARWTDFPSQATTAYETLTRQLDAVYRTH</sequence>
<feature type="domain" description="Xylose isomerase-like TIM barrel" evidence="1">
    <location>
        <begin position="91"/>
        <end position="264"/>
    </location>
</feature>
<evidence type="ECO:0000259" key="1">
    <source>
        <dbReference type="Pfam" id="PF01261"/>
    </source>
</evidence>
<dbReference type="GO" id="GO:0016853">
    <property type="term" value="F:isomerase activity"/>
    <property type="evidence" value="ECO:0007669"/>
    <property type="project" value="UniProtKB-KW"/>
</dbReference>
<dbReference type="Gene3D" id="3.20.20.150">
    <property type="entry name" value="Divalent-metal-dependent TIM barrel enzymes"/>
    <property type="match status" value="1"/>
</dbReference>
<name>A0A1T5AP39_9SPHI</name>
<evidence type="ECO:0000313" key="3">
    <source>
        <dbReference type="Proteomes" id="UP000190541"/>
    </source>
</evidence>
<dbReference type="EMBL" id="FUYS01000002">
    <property type="protein sequence ID" value="SKB36696.1"/>
    <property type="molecule type" value="Genomic_DNA"/>
</dbReference>
<proteinExistence type="predicted"/>
<dbReference type="InterPro" id="IPR036237">
    <property type="entry name" value="Xyl_isomerase-like_sf"/>
</dbReference>
<protein>
    <submittedName>
        <fullName evidence="2">Sugar phosphate isomerase/epimerase</fullName>
    </submittedName>
</protein>
<gene>
    <name evidence="2" type="ORF">SAMN05660226_00938</name>
</gene>
<organism evidence="2 3">
    <name type="scientific">Parapedobacter luteus</name>
    <dbReference type="NCBI Taxonomy" id="623280"/>
    <lineage>
        <taxon>Bacteria</taxon>
        <taxon>Pseudomonadati</taxon>
        <taxon>Bacteroidota</taxon>
        <taxon>Sphingobacteriia</taxon>
        <taxon>Sphingobacteriales</taxon>
        <taxon>Sphingobacteriaceae</taxon>
        <taxon>Parapedobacter</taxon>
    </lineage>
</organism>
<reference evidence="2 3" key="1">
    <citation type="submission" date="2017-02" db="EMBL/GenBank/DDBJ databases">
        <authorList>
            <person name="Peterson S.W."/>
        </authorList>
    </citation>
    <scope>NUCLEOTIDE SEQUENCE [LARGE SCALE GENOMIC DNA]</scope>
    <source>
        <strain evidence="2 3">DSM 22899</strain>
    </source>
</reference>
<dbReference type="Pfam" id="PF01261">
    <property type="entry name" value="AP_endonuc_2"/>
    <property type="match status" value="1"/>
</dbReference>
<keyword evidence="2" id="KW-0413">Isomerase</keyword>
<evidence type="ECO:0000313" key="2">
    <source>
        <dbReference type="EMBL" id="SKB36696.1"/>
    </source>
</evidence>
<dbReference type="InterPro" id="IPR050312">
    <property type="entry name" value="IolE/XylAMocC-like"/>
</dbReference>
<keyword evidence="3" id="KW-1185">Reference proteome</keyword>
<dbReference type="Proteomes" id="UP000190541">
    <property type="component" value="Unassembled WGS sequence"/>
</dbReference>
<dbReference type="STRING" id="623280.SAMN05660226_00938"/>
<dbReference type="InterPro" id="IPR013022">
    <property type="entry name" value="Xyl_isomerase-like_TIM-brl"/>
</dbReference>
<dbReference type="AlphaFoldDB" id="A0A1T5AP39"/>
<accession>A0A1T5AP39</accession>